<name>A0A6J5EQZ2_9BURK</name>
<dbReference type="PROSITE" id="PS51450">
    <property type="entry name" value="LRR"/>
    <property type="match status" value="2"/>
</dbReference>
<protein>
    <recommendedName>
        <fullName evidence="5">Internalin-A</fullName>
    </recommendedName>
</protein>
<keyword evidence="4" id="KW-1185">Reference proteome</keyword>
<evidence type="ECO:0000313" key="3">
    <source>
        <dbReference type="EMBL" id="CAB3767636.1"/>
    </source>
</evidence>
<dbReference type="InterPro" id="IPR032675">
    <property type="entry name" value="LRR_dom_sf"/>
</dbReference>
<dbReference type="Gene3D" id="3.80.10.10">
    <property type="entry name" value="Ribonuclease Inhibitor"/>
    <property type="match status" value="2"/>
</dbReference>
<dbReference type="SMART" id="SM00365">
    <property type="entry name" value="LRR_SD22"/>
    <property type="match status" value="4"/>
</dbReference>
<sequence>MSLNAAEVTIPDANLDKVLHDALGIPSGTPLTDENLSSITELSASDCGISDLTGINYCVNMGNANLSNNFLQILTPLQSLSLLQTLRVDGNNLTSLDSLSDSEVIDLTVHNNPLNDEGMRNLNFPNLTSLDATSCSLLTNTDFVQGMPKLTELDLSYDTSLKDISALATLPGLLSLTMRELTDTPCDFTPLSQLVHLTHLDMSDSWISNSSDLAGLSALQILYVPGCGVSDLNFVAGMTNLTTLIAERNNIAELSPLSGLSKLTALTVNQNAITSLDGLQNLPLKTLNVANNYLADIEELKKIINACSYVDYSDNFYYGYPKQNAFKSVDPISMMVSENIVQQFQVLYSEDGANYKEQSDTHSIAYGGPVLECSNKSVASAVLNSSDDDNWSMDYEIYGVAVGTTTLSPHYRPYAWIDALLPFTNGTTTCQVKVTAN</sequence>
<evidence type="ECO:0008006" key="5">
    <source>
        <dbReference type="Google" id="ProtNLM"/>
    </source>
</evidence>
<evidence type="ECO:0000256" key="2">
    <source>
        <dbReference type="ARBA" id="ARBA00022737"/>
    </source>
</evidence>
<dbReference type="AlphaFoldDB" id="A0A6J5EQZ2"/>
<gene>
    <name evidence="3" type="ORF">LMG29542_05664</name>
</gene>
<keyword evidence="1" id="KW-0433">Leucine-rich repeat</keyword>
<reference evidence="3 4" key="1">
    <citation type="submission" date="2020-04" db="EMBL/GenBank/DDBJ databases">
        <authorList>
            <person name="De Canck E."/>
        </authorList>
    </citation>
    <scope>NUCLEOTIDE SEQUENCE [LARGE SCALE GENOMIC DNA]</scope>
    <source>
        <strain evidence="3 4">LMG 29542</strain>
    </source>
</reference>
<dbReference type="InterPro" id="IPR050836">
    <property type="entry name" value="SDS22/Internalin_LRR"/>
</dbReference>
<dbReference type="Proteomes" id="UP000494363">
    <property type="component" value="Unassembled WGS sequence"/>
</dbReference>
<evidence type="ECO:0000256" key="1">
    <source>
        <dbReference type="ARBA" id="ARBA00022614"/>
    </source>
</evidence>
<proteinExistence type="predicted"/>
<dbReference type="InterPro" id="IPR001611">
    <property type="entry name" value="Leu-rich_rpt"/>
</dbReference>
<keyword evidence="2" id="KW-0677">Repeat</keyword>
<accession>A0A6J5EQZ2</accession>
<organism evidence="3 4">
    <name type="scientific">Paraburkholderia humisilvae</name>
    <dbReference type="NCBI Taxonomy" id="627669"/>
    <lineage>
        <taxon>Bacteria</taxon>
        <taxon>Pseudomonadati</taxon>
        <taxon>Pseudomonadota</taxon>
        <taxon>Betaproteobacteria</taxon>
        <taxon>Burkholderiales</taxon>
        <taxon>Burkholderiaceae</taxon>
        <taxon>Paraburkholderia</taxon>
    </lineage>
</organism>
<dbReference type="PANTHER" id="PTHR46652">
    <property type="entry name" value="LEUCINE-RICH REPEAT AND IQ DOMAIN-CONTAINING PROTEIN 1-RELATED"/>
    <property type="match status" value="1"/>
</dbReference>
<dbReference type="EMBL" id="CADIKH010000034">
    <property type="protein sequence ID" value="CAB3767636.1"/>
    <property type="molecule type" value="Genomic_DNA"/>
</dbReference>
<evidence type="ECO:0000313" key="4">
    <source>
        <dbReference type="Proteomes" id="UP000494363"/>
    </source>
</evidence>
<dbReference type="PANTHER" id="PTHR46652:SF3">
    <property type="entry name" value="LEUCINE-RICH REPEAT-CONTAINING PROTEIN 9"/>
    <property type="match status" value="1"/>
</dbReference>
<dbReference type="SUPFAM" id="SSF52058">
    <property type="entry name" value="L domain-like"/>
    <property type="match status" value="1"/>
</dbReference>
<dbReference type="RefSeq" id="WP_175229791.1">
    <property type="nucleotide sequence ID" value="NZ_CADIKH010000034.1"/>
</dbReference>